<keyword evidence="5 7" id="KW-0378">Hydrolase</keyword>
<feature type="binding site" evidence="7">
    <location>
        <position position="115"/>
    </location>
    <ligand>
        <name>Zn(2+)</name>
        <dbReference type="ChEBI" id="CHEBI:29105"/>
        <note>catalytic</note>
    </ligand>
</feature>
<dbReference type="Pfam" id="PF02130">
    <property type="entry name" value="YbeY"/>
    <property type="match status" value="1"/>
</dbReference>
<comment type="cofactor">
    <cofactor evidence="7">
        <name>Zn(2+)</name>
        <dbReference type="ChEBI" id="CHEBI:29105"/>
    </cofactor>
    <text evidence="7">Binds 1 zinc ion.</text>
</comment>
<dbReference type="GO" id="GO:0004222">
    <property type="term" value="F:metalloendopeptidase activity"/>
    <property type="evidence" value="ECO:0007669"/>
    <property type="project" value="InterPro"/>
</dbReference>
<dbReference type="GO" id="GO:0004521">
    <property type="term" value="F:RNA endonuclease activity"/>
    <property type="evidence" value="ECO:0007669"/>
    <property type="project" value="UniProtKB-UniRule"/>
</dbReference>
<sequence>MSVYYFSERGKSVPPIHRLIVRQWIREVIHSWGKELGNISYLFTDDEGILITNRQYLNHDYYTDIITFDTRENEGDNRIFGDIVISLDTVKSNAELFSSEYAEELHRVLIHGVLHLIGLDDHSSEEKEAMRKAENEALTLLKQLLKGTSLLRK</sequence>
<dbReference type="GO" id="GO:0006364">
    <property type="term" value="P:rRNA processing"/>
    <property type="evidence" value="ECO:0007669"/>
    <property type="project" value="UniProtKB-UniRule"/>
</dbReference>
<keyword evidence="4 7" id="KW-0255">Endonuclease</keyword>
<keyword evidence="6 7" id="KW-0862">Zinc</keyword>
<dbReference type="EC" id="3.1.-.-" evidence="7"/>
<keyword evidence="2 7" id="KW-0540">Nuclease</keyword>
<feature type="binding site" evidence="7">
    <location>
        <position position="121"/>
    </location>
    <ligand>
        <name>Zn(2+)</name>
        <dbReference type="ChEBI" id="CHEBI:29105"/>
        <note>catalytic</note>
    </ligand>
</feature>
<dbReference type="Proteomes" id="UP000190121">
    <property type="component" value="Unassembled WGS sequence"/>
</dbReference>
<keyword evidence="7" id="KW-0963">Cytoplasm</keyword>
<evidence type="ECO:0000256" key="3">
    <source>
        <dbReference type="ARBA" id="ARBA00022723"/>
    </source>
</evidence>
<evidence type="ECO:0000256" key="5">
    <source>
        <dbReference type="ARBA" id="ARBA00022801"/>
    </source>
</evidence>
<evidence type="ECO:0000313" key="8">
    <source>
        <dbReference type="EMBL" id="SJZ44088.1"/>
    </source>
</evidence>
<evidence type="ECO:0000256" key="1">
    <source>
        <dbReference type="ARBA" id="ARBA00010875"/>
    </source>
</evidence>
<keyword evidence="7" id="KW-0690">Ribosome biogenesis</keyword>
<name>A0A1T4KP00_9PORP</name>
<comment type="similarity">
    <text evidence="1 7">Belongs to the endoribonuclease YbeY family.</text>
</comment>
<dbReference type="SUPFAM" id="SSF55486">
    <property type="entry name" value="Metalloproteases ('zincins'), catalytic domain"/>
    <property type="match status" value="1"/>
</dbReference>
<dbReference type="OrthoDB" id="9811984at2"/>
<dbReference type="GO" id="GO:0008270">
    <property type="term" value="F:zinc ion binding"/>
    <property type="evidence" value="ECO:0007669"/>
    <property type="project" value="UniProtKB-UniRule"/>
</dbReference>
<proteinExistence type="inferred from homology"/>
<dbReference type="RefSeq" id="WP_078736095.1">
    <property type="nucleotide sequence ID" value="NZ_FUXE01000001.1"/>
</dbReference>
<evidence type="ECO:0000256" key="7">
    <source>
        <dbReference type="HAMAP-Rule" id="MF_00009"/>
    </source>
</evidence>
<dbReference type="PANTHER" id="PTHR46986">
    <property type="entry name" value="ENDORIBONUCLEASE YBEY, CHLOROPLASTIC"/>
    <property type="match status" value="1"/>
</dbReference>
<evidence type="ECO:0000256" key="4">
    <source>
        <dbReference type="ARBA" id="ARBA00022759"/>
    </source>
</evidence>
<keyword evidence="3 7" id="KW-0479">Metal-binding</keyword>
<dbReference type="HAMAP" id="MF_00009">
    <property type="entry name" value="Endoribonucl_YbeY"/>
    <property type="match status" value="1"/>
</dbReference>
<evidence type="ECO:0000256" key="6">
    <source>
        <dbReference type="ARBA" id="ARBA00022833"/>
    </source>
</evidence>
<comment type="subcellular location">
    <subcellularLocation>
        <location evidence="7">Cytoplasm</location>
    </subcellularLocation>
</comment>
<dbReference type="STRING" id="29524.SAMN02745171_00127"/>
<organism evidence="8 9">
    <name type="scientific">Porphyromonas circumdentaria</name>
    <dbReference type="NCBI Taxonomy" id="29524"/>
    <lineage>
        <taxon>Bacteria</taxon>
        <taxon>Pseudomonadati</taxon>
        <taxon>Bacteroidota</taxon>
        <taxon>Bacteroidia</taxon>
        <taxon>Bacteroidales</taxon>
        <taxon>Porphyromonadaceae</taxon>
        <taxon>Porphyromonas</taxon>
    </lineage>
</organism>
<comment type="function">
    <text evidence="7">Single strand-specific metallo-endoribonuclease involved in late-stage 70S ribosome quality control and in maturation of the 3' terminus of the 16S rRNA.</text>
</comment>
<dbReference type="NCBIfam" id="TIGR00043">
    <property type="entry name" value="rRNA maturation RNase YbeY"/>
    <property type="match status" value="1"/>
</dbReference>
<dbReference type="GO" id="GO:0005737">
    <property type="term" value="C:cytoplasm"/>
    <property type="evidence" value="ECO:0007669"/>
    <property type="project" value="UniProtKB-SubCell"/>
</dbReference>
<dbReference type="EMBL" id="FUXE01000001">
    <property type="protein sequence ID" value="SJZ44088.1"/>
    <property type="molecule type" value="Genomic_DNA"/>
</dbReference>
<accession>A0A1T4KP00</accession>
<dbReference type="Gene3D" id="3.40.390.30">
    <property type="entry name" value="Metalloproteases ('zincins'), catalytic domain"/>
    <property type="match status" value="1"/>
</dbReference>
<dbReference type="PANTHER" id="PTHR46986:SF1">
    <property type="entry name" value="ENDORIBONUCLEASE YBEY, CHLOROPLASTIC"/>
    <property type="match status" value="1"/>
</dbReference>
<evidence type="ECO:0000256" key="2">
    <source>
        <dbReference type="ARBA" id="ARBA00022722"/>
    </source>
</evidence>
<reference evidence="9" key="1">
    <citation type="submission" date="2017-02" db="EMBL/GenBank/DDBJ databases">
        <authorList>
            <person name="Varghese N."/>
            <person name="Submissions S."/>
        </authorList>
    </citation>
    <scope>NUCLEOTIDE SEQUENCE [LARGE SCALE GENOMIC DNA]</scope>
    <source>
        <strain evidence="9">ATCC 51356</strain>
    </source>
</reference>
<dbReference type="AlphaFoldDB" id="A0A1T4KP00"/>
<keyword evidence="9" id="KW-1185">Reference proteome</keyword>
<evidence type="ECO:0000313" key="9">
    <source>
        <dbReference type="Proteomes" id="UP000190121"/>
    </source>
</evidence>
<feature type="binding site" evidence="7">
    <location>
        <position position="111"/>
    </location>
    <ligand>
        <name>Zn(2+)</name>
        <dbReference type="ChEBI" id="CHEBI:29105"/>
        <note>catalytic</note>
    </ligand>
</feature>
<dbReference type="InterPro" id="IPR002036">
    <property type="entry name" value="YbeY"/>
</dbReference>
<gene>
    <name evidence="7" type="primary">ybeY</name>
    <name evidence="8" type="ORF">SAMN02745171_00127</name>
</gene>
<keyword evidence="7" id="KW-0698">rRNA processing</keyword>
<protein>
    <recommendedName>
        <fullName evidence="7">Endoribonuclease YbeY</fullName>
        <ecNumber evidence="7">3.1.-.-</ecNumber>
    </recommendedName>
</protein>
<dbReference type="InterPro" id="IPR023091">
    <property type="entry name" value="MetalPrtase_cat_dom_sf_prd"/>
</dbReference>